<dbReference type="InterPro" id="IPR029240">
    <property type="entry name" value="MMS19_N"/>
</dbReference>
<gene>
    <name evidence="8" type="ORF">EJ08DRAFT_282119</name>
</gene>
<dbReference type="InterPro" id="IPR016024">
    <property type="entry name" value="ARM-type_fold"/>
</dbReference>
<evidence type="ECO:0000313" key="8">
    <source>
        <dbReference type="EMBL" id="KAF2435629.1"/>
    </source>
</evidence>
<dbReference type="OrthoDB" id="342900at2759"/>
<dbReference type="Gene3D" id="1.25.10.10">
    <property type="entry name" value="Leucine-rich Repeat Variant"/>
    <property type="match status" value="2"/>
</dbReference>
<dbReference type="PANTHER" id="PTHR12891:SF0">
    <property type="entry name" value="MMS19 NUCLEOTIDE EXCISION REPAIR PROTEIN HOMOLOG"/>
    <property type="match status" value="1"/>
</dbReference>
<evidence type="ECO:0000259" key="6">
    <source>
        <dbReference type="Pfam" id="PF12460"/>
    </source>
</evidence>
<dbReference type="Pfam" id="PF12460">
    <property type="entry name" value="MMS19_C"/>
    <property type="match status" value="1"/>
</dbReference>
<dbReference type="GO" id="GO:0016226">
    <property type="term" value="P:iron-sulfur cluster assembly"/>
    <property type="evidence" value="ECO:0007669"/>
    <property type="project" value="UniProtKB-UniRule"/>
</dbReference>
<dbReference type="InterPro" id="IPR011989">
    <property type="entry name" value="ARM-like"/>
</dbReference>
<dbReference type="EMBL" id="MU007012">
    <property type="protein sequence ID" value="KAF2435629.1"/>
    <property type="molecule type" value="Genomic_DNA"/>
</dbReference>
<feature type="domain" description="MMS19 N-terminal" evidence="7">
    <location>
        <begin position="40"/>
        <end position="306"/>
    </location>
</feature>
<dbReference type="AlphaFoldDB" id="A0A9P4P2U2"/>
<dbReference type="Proteomes" id="UP000800235">
    <property type="component" value="Unassembled WGS sequence"/>
</dbReference>
<keyword evidence="3" id="KW-0677">Repeat</keyword>
<reference evidence="8" key="1">
    <citation type="journal article" date="2020" name="Stud. Mycol.">
        <title>101 Dothideomycetes genomes: a test case for predicting lifestyles and emergence of pathogens.</title>
        <authorList>
            <person name="Haridas S."/>
            <person name="Albert R."/>
            <person name="Binder M."/>
            <person name="Bloem J."/>
            <person name="Labutti K."/>
            <person name="Salamov A."/>
            <person name="Andreopoulos B."/>
            <person name="Baker S."/>
            <person name="Barry K."/>
            <person name="Bills G."/>
            <person name="Bluhm B."/>
            <person name="Cannon C."/>
            <person name="Castanera R."/>
            <person name="Culley D."/>
            <person name="Daum C."/>
            <person name="Ezra D."/>
            <person name="Gonzalez J."/>
            <person name="Henrissat B."/>
            <person name="Kuo A."/>
            <person name="Liang C."/>
            <person name="Lipzen A."/>
            <person name="Lutzoni F."/>
            <person name="Magnuson J."/>
            <person name="Mondo S."/>
            <person name="Nolan M."/>
            <person name="Ohm R."/>
            <person name="Pangilinan J."/>
            <person name="Park H.-J."/>
            <person name="Ramirez L."/>
            <person name="Alfaro M."/>
            <person name="Sun H."/>
            <person name="Tritt A."/>
            <person name="Yoshinaga Y."/>
            <person name="Zwiers L.-H."/>
            <person name="Turgeon B."/>
            <person name="Goodwin S."/>
            <person name="Spatafora J."/>
            <person name="Crous P."/>
            <person name="Grigoriev I."/>
        </authorList>
    </citation>
    <scope>NUCLEOTIDE SEQUENCE</scope>
    <source>
        <strain evidence="8">CBS 130266</strain>
    </source>
</reference>
<protein>
    <recommendedName>
        <fullName evidence="5">MMS19 nucleotide excision repair protein</fullName>
    </recommendedName>
</protein>
<dbReference type="GO" id="GO:0097361">
    <property type="term" value="C:cytosolic [4Fe-4S] assembly targeting complex"/>
    <property type="evidence" value="ECO:0007669"/>
    <property type="project" value="UniProtKB-UniRule"/>
</dbReference>
<keyword evidence="5" id="KW-0227">DNA damage</keyword>
<keyword evidence="4 5" id="KW-0539">Nucleus</keyword>
<sequence length="1020" mass="113819">MSDVQLYLLEVDRNKQEATAIAINSAKKLANKQLKLLDLIQSLAEYLNNDEGPIRGKTMSYLAEVLQAVPPKLLSGQQRNLLCDFLLSRIASDTEGIGAGAKALLTLEERGQWDQKRASQVMNTFIDHTHPLLQFKQQSERYPILLLMDLLMAKYRNAILVLHEEGQDFMPRFNAYFDGEKDPRNLMIVFSILRVAMTEWNISPNAQELFEAVFNYFPITFRPPPDDPYGITSQDLKDRLRACLSASAYFAPYSIPHLLDKLDSTAMNTKRDVLQTLFSCVQNYGPRTINLYSVTLWDAIKFEVLHPSEEDLVDEALSVLGETAKQLSLASNESLLAYLKPAAKECNEHLEDAPTKQSQAATRMLRSLSASSPLASNFLCSVVVPNIFSLYQSSDNTAKRRALVDTLSELIKANVDVFGEWRRGPITSPQDITNSLQTFSAQSLDTLTSAFLSVPTKEVSFRLSLLNALLQLTKVRGLLTDDQIFKTIKLVNQVIISEESYGKDEVKAAAINGLVEIAHQKPQLVIEHAFPDFMAKLPDKDVEGPEAYVPILEAFAKLATEDKVFDTVVVRLKNKLSSAIQQRASAVYIKAILSALLFAFSQGARDLHGTAEHCPYFDDFLQPLVRKTCLETDSTHPDDTIFYLVGRISNEILRRQTPEFQSTISDQIYKLWLGSGEIGTNASPPDASVSEQPRLIISTHLLAAFNQDVSLPFDLQELIISMVTFALRDNISRGVRIALLQQISLIINKFVKTKDTRPVIEAVLQSPLNFISPEQLNKSSIRVVFAIFKALILRNAPGVNSIFASLCEALTDVESGTAVAHGFSTLLQPDEILIKENHCNLSPLHKQKTFAVFMPSVLSGFKSAAPEVKKNYLIALSGMLRWLPYAVLEPQLLSLIPLLLQTLDIVGEEDVKIGTIDTLADVLRQKPNAVEEHTSSLITRLLNNSSARTNPPKVRARALQCLTLAPAAMRTELVIPFRKQVVKRLTAALDDSRRIVRLEAVRCRAKWIELDEAGDDDEEE</sequence>
<comment type="subcellular location">
    <subcellularLocation>
        <location evidence="1 5">Nucleus</location>
    </subcellularLocation>
</comment>
<dbReference type="InterPro" id="IPR039920">
    <property type="entry name" value="MMS19"/>
</dbReference>
<proteinExistence type="inferred from homology"/>
<organism evidence="8 9">
    <name type="scientific">Tothia fuscella</name>
    <dbReference type="NCBI Taxonomy" id="1048955"/>
    <lineage>
        <taxon>Eukaryota</taxon>
        <taxon>Fungi</taxon>
        <taxon>Dikarya</taxon>
        <taxon>Ascomycota</taxon>
        <taxon>Pezizomycotina</taxon>
        <taxon>Dothideomycetes</taxon>
        <taxon>Pleosporomycetidae</taxon>
        <taxon>Venturiales</taxon>
        <taxon>Cylindrosympodiaceae</taxon>
        <taxon>Tothia</taxon>
    </lineage>
</organism>
<comment type="similarity">
    <text evidence="2 5">Belongs to the MET18/MMS19 family.</text>
</comment>
<keyword evidence="9" id="KW-1185">Reference proteome</keyword>
<evidence type="ECO:0000256" key="5">
    <source>
        <dbReference type="RuleBase" id="RU367072"/>
    </source>
</evidence>
<evidence type="ECO:0000313" key="9">
    <source>
        <dbReference type="Proteomes" id="UP000800235"/>
    </source>
</evidence>
<dbReference type="GO" id="GO:0006281">
    <property type="term" value="P:DNA repair"/>
    <property type="evidence" value="ECO:0007669"/>
    <property type="project" value="UniProtKB-UniRule"/>
</dbReference>
<dbReference type="InterPro" id="IPR024687">
    <property type="entry name" value="MMS19_C"/>
</dbReference>
<feature type="domain" description="MMS19 C-terminal" evidence="6">
    <location>
        <begin position="551"/>
        <end position="964"/>
    </location>
</feature>
<dbReference type="PANTHER" id="PTHR12891">
    <property type="entry name" value="DNA REPAIR/TRANSCRIPTION PROTEIN MET18/MMS19"/>
    <property type="match status" value="1"/>
</dbReference>
<dbReference type="GO" id="GO:0005634">
    <property type="term" value="C:nucleus"/>
    <property type="evidence" value="ECO:0007669"/>
    <property type="project" value="UniProtKB-SubCell"/>
</dbReference>
<evidence type="ECO:0000256" key="3">
    <source>
        <dbReference type="ARBA" id="ARBA00022737"/>
    </source>
</evidence>
<evidence type="ECO:0000256" key="4">
    <source>
        <dbReference type="ARBA" id="ARBA00023242"/>
    </source>
</evidence>
<evidence type="ECO:0000256" key="2">
    <source>
        <dbReference type="ARBA" id="ARBA00009340"/>
    </source>
</evidence>
<name>A0A9P4P2U2_9PEZI</name>
<dbReference type="SUPFAM" id="SSF48371">
    <property type="entry name" value="ARM repeat"/>
    <property type="match status" value="2"/>
</dbReference>
<comment type="function">
    <text evidence="5">Key component of the cytosolic iron-sulfur protein assembly (CIA) complex, a multiprotein complex that mediates the incorporation of iron-sulfur cluster into apoproteins specifically involved in DNA metabolism and genomic integrity. In the CIA complex, MMS19 acts as an adapter between early-acting CIA components and a subset of cellular target iron-sulfur proteins.</text>
</comment>
<evidence type="ECO:0000256" key="1">
    <source>
        <dbReference type="ARBA" id="ARBA00004123"/>
    </source>
</evidence>
<dbReference type="GO" id="GO:0051604">
    <property type="term" value="P:protein maturation"/>
    <property type="evidence" value="ECO:0007669"/>
    <property type="project" value="UniProtKB-UniRule"/>
</dbReference>
<evidence type="ECO:0000259" key="7">
    <source>
        <dbReference type="Pfam" id="PF14500"/>
    </source>
</evidence>
<dbReference type="Pfam" id="PF14500">
    <property type="entry name" value="MMS19_N"/>
    <property type="match status" value="1"/>
</dbReference>
<comment type="caution">
    <text evidence="8">The sequence shown here is derived from an EMBL/GenBank/DDBJ whole genome shotgun (WGS) entry which is preliminary data.</text>
</comment>
<accession>A0A9P4P2U2</accession>
<keyword evidence="5" id="KW-0234">DNA repair</keyword>